<accession>A0A8S1SAL5</accession>
<evidence type="ECO:0000313" key="4">
    <source>
        <dbReference type="Proteomes" id="UP000683925"/>
    </source>
</evidence>
<name>A0A8S1SAL5_PAROT</name>
<dbReference type="CDD" id="cd00064">
    <property type="entry name" value="FU"/>
    <property type="match status" value="1"/>
</dbReference>
<sequence>MLFFILISFLVTLVKAQTGTINPTQQIQYSEYSMADWNNYLYFTIESKYVPASVLYSNKSSSTSNIYQIFCIQNTKIIDISTQYVFLTYLKIDNTLKTLTHYFEFQTQVQKYSEKITLQNLNYEGYWYSLEIRNDAKQQQLNITFYQNLNKIILFQKILKNEYFPIQDYFSFYLGESKISRYLGYNQLQGPIKYQILSSTSKFTPQTQTSCSSTSGLALRSTFNYSSTNFYDYTIKDIISKSYGLTTWLKMERNSNLVTNYVNVLHIQQNLIYNYLSQIGGRLAQVSYSITSTKQIVEIIYTTFTFPTIPSLVNNADPTEKIVSYEIPIQYSLYNWHYFSYSYKSNQIYLNINFVQQNYQFSKTLTSVNQFSDLNLVINLGGTQYHKSNNQGQFNLPYFYTCLTTYTPKCYLTCATCFGPNKNECLTCSSASNRQLTKDNICICKSGYLDTNFTTCYSYAGTPNIEQLIPLSKKQGYDQEEPNVICSFGYFLYDNQCFECPKLNRMYFCPECIQYPNTWVLNPICTKKYSQFNQNENNTFVQDITNGASILLLETDPYNVYLFNNNQLTYCNFCSSLCLTLPYSSQCLESAYYHLNQPVLVICNTGVKLIDGVCKSCDTDCSKCIQIDNELICVTRSQLSPVNQVCNTNSKTTCTGCQNNSLYFYNFEQNDCYLCSLPNCKYCFQYVKSNPFYNSVFKYSNITYDKEDLVVGCALCYNGFIFNFDTGQCEQNQNLLGTSCSLYYINPSKTSVCITDNDFSNGVQISDCSNYLQNCINCIKITSSQYYCVACQPGYYLQRAYGTCLSCVDFNPTYSECYSTQLYNQNYKYEMTPLIYSISQQYPGSQKVESLSVYVSQCAPGYQLTTNQNCNLVDPIHCSGYQLGCRTCESTLEGTKRLTIIDLKCSDCPFYCEYCKPRSQLELQQLNPYLNLTLIQNWLTYRCIQKSTTQNYIFFDNEKQLSRQCTLDVPKCQLKIKYNFTAFSNYQSLIKSGVITNLFLFYNLKSPTYIDLYINQSTTYSEFNSFVNFNNLQNIFIQQISSVKSVKLTYYTTNVSLAFIFGKLKFINYQEIIFNQTSILFSQTQQSSFAIESLLHVKLTFENVIISDTLLQPTNLYIIYNDKTTERSYQISVQNPDKINFTNVIIQNITLVNVTFLNFTSVVDKITSLDILNFKNVTFLNCSFTSTNLISLSDRNNYNTIQFISLRFINCIFQNSTFFNGIDLSLSGIVLFQDFIVQNCSMKNSIFILAPQSQTILIRNFQIKNCSFYDTDFIRLSSSTKIINLSLQQSLLKNFVLIHKIKTTQSVISGTKEDYYFEKIVIYNSQYYQTVIVEIPQYGLEEISVSLFDIQLYQLESLDNPEERDYYFFLIQTSFFKASQIQLIRSPGCREFSIKNANTVIISNVNVTSTLTQQQFNFGKLKEGSLSSIFYIEAQILELKDILISNQLCVDNKIIDINLIQILNQNQGYLKLDNLLFSNIQLIKTIFSEITTVLFISGNVQNNITVSNSKFQEIFLNELVQDTKISSAALAVIQSESSYLRLVDNLINDVIVLNSSNSIILIQILSLEIVNLTSTNINNVDYFFEKYQKEQLILMQLNTPVVNSQGGLINLQIQSLFIIDSQFINSTGLSGGVFSITTKLNGLLNISNCNFINQSTSINNAQDGKGGSIYINSENSYLNLYISDTSFINSKSGFIGGVIYFKPSFYQVQIFLNNLYLNNVFAIQSSIFSFSMSQLNSRSISYISIKNIRVENRFEEFLDYLTQFNLDINTYQINQDSAVFSLKDCHIKLENFYYDGFAFQPIFYFKFVKRMLINNLNIQDTTYMTSALVYFENEQSLKSLFLIQSLLITDCIEYQNQEKHYPNYAQQIVNLNNYFSSLVQGDNLRSLIQMNIYENISSVHVKLLNLHYNNCTYCNSGVFYLYNQQSNINLKLQELIFLSNICGFDTCFLVKSEDTKKYHRLTKSKFINNKAYIGGAIRSDNFGFLIKQSFFIQNLAKTKGGAIHYQNSNQPLKFIDINFYSNQAQIGGAIYDLNRYDNISDSFHFIENKASVYGNNVATQASILQLQMNDIPHHRQTYQTDNITIEEVLYYNKSKLTKYLYFPSGTDLNSFQKFNKNTTSFYKYPLDITIKTFNFQNEQMIEQNNTKCNFSIQHMMQVENDEQIINNTIITSSLLYDGTKSLYNLNQLIFTFDPYLENNNYLRTDVQCDSIKKNNYFLRFYSKSFKCQIGEYYQDSKCLKCDSNQGYYSVEYKATSCQRINIQMIKSTTGALIELQSGYWRPTLRSNKIEQCNTYPGRCLGGWQVSDQSCDIGALGALCEQCDIYNIRGQGSFLNNKAQNCQICGEFSYQFAFMIIDTLWIVLLIGLTIKSNQFSNRQLFKLKCLYRHFGTIHKQMIDQTSTLIKLANNIFQILSLISTFQISIFSNLTNAILFLGDSTYMVTYQLDCSIPYITNINYEYAHYILMLLLPLLHFALGCFIFLLFLLRKQVTFSKSYIFSAIIYLYCLNQQNIIKWGVSLITKRSLSGIDWIQANVEHRYDTQVHQDWSIRFIYPILIVYGILIPLFLYLQLKRVKDCLDDKNARIKYSFLYNEYTAESYYWEIIKMLQKLSIILIVNYYEQFILVKGIIIFLIILIYYKLCQQLQPYKLQSISTIDVKTSFLLSVTIICCLLLYAVQQANIMYLNYLIQMIIIFLILALTEALLHRIFIAYIAKLNLQLDFIRKIIIRRFPSIAKEMKCLKPYLLLRKDQEERIQTRFRKIKQYLKNQSKFINSRQVLLSIKDSSFIASNPLSQNTTRPFINTDRNQNTKILD</sequence>
<evidence type="ECO:0000256" key="1">
    <source>
        <dbReference type="SAM" id="Phobius"/>
    </source>
</evidence>
<feature type="transmembrane region" description="Helical" evidence="1">
    <location>
        <begin position="2413"/>
        <end position="2436"/>
    </location>
</feature>
<gene>
    <name evidence="3" type="ORF">POCTA_138.1.T0070421</name>
</gene>
<evidence type="ECO:0000256" key="2">
    <source>
        <dbReference type="SAM" id="SignalP"/>
    </source>
</evidence>
<dbReference type="Proteomes" id="UP000683925">
    <property type="component" value="Unassembled WGS sequence"/>
</dbReference>
<keyword evidence="1" id="KW-0472">Membrane</keyword>
<feature type="transmembrane region" description="Helical" evidence="1">
    <location>
        <begin position="2551"/>
        <end position="2571"/>
    </location>
</feature>
<feature type="transmembrane region" description="Helical" evidence="1">
    <location>
        <begin position="2347"/>
        <end position="2369"/>
    </location>
</feature>
<keyword evidence="4" id="KW-1185">Reference proteome</keyword>
<feature type="transmembrane region" description="Helical" evidence="1">
    <location>
        <begin position="2618"/>
        <end position="2638"/>
    </location>
</feature>
<dbReference type="EMBL" id="CAJJDP010000006">
    <property type="protein sequence ID" value="CAD8136497.1"/>
    <property type="molecule type" value="Genomic_DNA"/>
</dbReference>
<feature type="transmembrane region" description="Helical" evidence="1">
    <location>
        <begin position="2460"/>
        <end position="2486"/>
    </location>
</feature>
<keyword evidence="1" id="KW-0812">Transmembrane</keyword>
<reference evidence="3" key="1">
    <citation type="submission" date="2021-01" db="EMBL/GenBank/DDBJ databases">
        <authorList>
            <consortium name="Genoscope - CEA"/>
            <person name="William W."/>
        </authorList>
    </citation>
    <scope>NUCLEOTIDE SEQUENCE</scope>
</reference>
<organism evidence="3 4">
    <name type="scientific">Paramecium octaurelia</name>
    <dbReference type="NCBI Taxonomy" id="43137"/>
    <lineage>
        <taxon>Eukaryota</taxon>
        <taxon>Sar</taxon>
        <taxon>Alveolata</taxon>
        <taxon>Ciliophora</taxon>
        <taxon>Intramacronucleata</taxon>
        <taxon>Oligohymenophorea</taxon>
        <taxon>Peniculida</taxon>
        <taxon>Parameciidae</taxon>
        <taxon>Paramecium</taxon>
    </lineage>
</organism>
<proteinExistence type="predicted"/>
<keyword evidence="2" id="KW-0732">Signal</keyword>
<dbReference type="PANTHER" id="PTHR11319">
    <property type="entry name" value="G PROTEIN-COUPLED RECEPTOR-RELATED"/>
    <property type="match status" value="1"/>
</dbReference>
<dbReference type="PANTHER" id="PTHR11319:SF35">
    <property type="entry name" value="OUTER MEMBRANE PROTEIN PMPC-RELATED"/>
    <property type="match status" value="1"/>
</dbReference>
<dbReference type="OMA" id="CLESAYY"/>
<protein>
    <recommendedName>
        <fullName evidence="5">Transmembrane protein</fullName>
    </recommendedName>
</protein>
<feature type="signal peptide" evidence="2">
    <location>
        <begin position="1"/>
        <end position="16"/>
    </location>
</feature>
<evidence type="ECO:0008006" key="5">
    <source>
        <dbReference type="Google" id="ProtNLM"/>
    </source>
</evidence>
<keyword evidence="1" id="KW-1133">Transmembrane helix</keyword>
<comment type="caution">
    <text evidence="3">The sequence shown here is derived from an EMBL/GenBank/DDBJ whole genome shotgun (WGS) entry which is preliminary data.</text>
</comment>
<feature type="chain" id="PRO_5035817388" description="Transmembrane protein" evidence="2">
    <location>
        <begin position="17"/>
        <end position="2813"/>
    </location>
</feature>
<feature type="transmembrane region" description="Helical" evidence="1">
    <location>
        <begin position="2683"/>
        <end position="2704"/>
    </location>
</feature>
<evidence type="ECO:0000313" key="3">
    <source>
        <dbReference type="EMBL" id="CAD8136497.1"/>
    </source>
</evidence>
<dbReference type="OrthoDB" id="307937at2759"/>
<feature type="transmembrane region" description="Helical" evidence="1">
    <location>
        <begin position="2659"/>
        <end position="2677"/>
    </location>
</feature>
<dbReference type="InterPro" id="IPR006212">
    <property type="entry name" value="Furin_repeat"/>
</dbReference>